<accession>A0A2I6PFC3</accession>
<evidence type="ECO:0000313" key="1">
    <source>
        <dbReference type="EMBL" id="AUM58429.1"/>
    </source>
</evidence>
<proteinExistence type="predicted"/>
<gene>
    <name evidence="1" type="ORF">phiP43_071</name>
</gene>
<evidence type="ECO:0000313" key="2">
    <source>
        <dbReference type="Proteomes" id="UP000240538"/>
    </source>
</evidence>
<reference evidence="1 2" key="1">
    <citation type="submission" date="2017-12" db="EMBL/GenBank/DDBJ databases">
        <title>Complete genome sequence and characterization of bacteriophage phiP4-3 infecting Proteus pennea.</title>
        <authorList>
            <person name="He Y."/>
            <person name="Yang H."/>
        </authorList>
    </citation>
    <scope>NUCLEOTIDE SEQUENCE [LARGE SCALE GENOMIC DNA]</scope>
</reference>
<organism evidence="1 2">
    <name type="scientific">Proteus phage phiP4-3</name>
    <dbReference type="NCBI Taxonomy" id="2065203"/>
    <lineage>
        <taxon>Viruses</taxon>
        <taxon>Duplodnaviria</taxon>
        <taxon>Heunggongvirae</taxon>
        <taxon>Uroviricota</taxon>
        <taxon>Caudoviricetes</taxon>
        <taxon>Pantevenvirales</taxon>
        <taxon>Straboviridae</taxon>
        <taxon>Bragavirus</taxon>
        <taxon>Bragavirus p43</taxon>
    </lineage>
</organism>
<keyword evidence="2" id="KW-1185">Reference proteome</keyword>
<sequence length="89" mass="10195">MVTLKLFESSCRFYNDPILSEGSSVKLKEFIDTHCDNDGFNIVEDFERHSSMSLSDMLNTDTIGHVSIRIDIKVGENFVISKFGKIFRK</sequence>
<protein>
    <submittedName>
        <fullName evidence="1">Uncharacterized protein</fullName>
    </submittedName>
</protein>
<dbReference type="Proteomes" id="UP000240538">
    <property type="component" value="Segment"/>
</dbReference>
<name>A0A2I6PFC3_9CAUD</name>
<dbReference type="EMBL" id="MG696114">
    <property type="protein sequence ID" value="AUM58429.1"/>
    <property type="molecule type" value="Genomic_DNA"/>
</dbReference>